<dbReference type="EMBL" id="ACZI02000002">
    <property type="protein sequence ID" value="EFV12960.1"/>
    <property type="molecule type" value="Genomic_DNA"/>
</dbReference>
<evidence type="ECO:0000256" key="1">
    <source>
        <dbReference type="SAM" id="MobiDB-lite"/>
    </source>
</evidence>
<dbReference type="HOGENOM" id="CLU_2467251_0_0_11"/>
<proteinExistence type="predicted"/>
<keyword evidence="2" id="KW-0732">Signal</keyword>
<feature type="region of interest" description="Disordered" evidence="1">
    <location>
        <begin position="43"/>
        <end position="88"/>
    </location>
</feature>
<dbReference type="OrthoDB" id="4262212at2"/>
<dbReference type="STRING" id="679197.HMPREF9336_02217"/>
<comment type="caution">
    <text evidence="3">The sequence shown here is derived from an EMBL/GenBank/DDBJ whole genome shotgun (WGS) entry which is preliminary data.</text>
</comment>
<organism evidence="3 4">
    <name type="scientific">Segniliparus rugosus (strain ATCC BAA-974 / DSM 45345 / CCUG 50838 / CIP 108380 / JCM 13579 / CDC 945)</name>
    <dbReference type="NCBI Taxonomy" id="679197"/>
    <lineage>
        <taxon>Bacteria</taxon>
        <taxon>Bacillati</taxon>
        <taxon>Actinomycetota</taxon>
        <taxon>Actinomycetes</taxon>
        <taxon>Mycobacteriales</taxon>
        <taxon>Segniliparaceae</taxon>
        <taxon>Segniliparus</taxon>
    </lineage>
</organism>
<dbReference type="RefSeq" id="WP_007470359.1">
    <property type="nucleotide sequence ID" value="NZ_KI391953.1"/>
</dbReference>
<feature type="compositionally biased region" description="Acidic residues" evidence="1">
    <location>
        <begin position="60"/>
        <end position="72"/>
    </location>
</feature>
<sequence length="88" mass="9104">MKFVFAALAVFAAAIGVENWAATQDEMADVVVVSSFQTMPDTGSLLAPAPETETALPGDDNGDGVIDEDESGWDCSTMGNGICGSEEE</sequence>
<dbReference type="AlphaFoldDB" id="E5XRU5"/>
<name>E5XRU5_SEGRC</name>
<gene>
    <name evidence="3" type="ORF">HMPREF9336_02217</name>
</gene>
<evidence type="ECO:0000313" key="4">
    <source>
        <dbReference type="Proteomes" id="UP000004816"/>
    </source>
</evidence>
<feature type="signal peptide" evidence="2">
    <location>
        <begin position="1"/>
        <end position="21"/>
    </location>
</feature>
<feature type="chain" id="PRO_5003202680" evidence="2">
    <location>
        <begin position="22"/>
        <end position="88"/>
    </location>
</feature>
<evidence type="ECO:0000256" key="2">
    <source>
        <dbReference type="SAM" id="SignalP"/>
    </source>
</evidence>
<keyword evidence="4" id="KW-1185">Reference proteome</keyword>
<evidence type="ECO:0000313" key="3">
    <source>
        <dbReference type="EMBL" id="EFV12960.1"/>
    </source>
</evidence>
<dbReference type="Proteomes" id="UP000004816">
    <property type="component" value="Unassembled WGS sequence"/>
</dbReference>
<accession>E5XRU5</accession>
<protein>
    <submittedName>
        <fullName evidence="3">Uncharacterized protein</fullName>
    </submittedName>
</protein>
<reference evidence="3 4" key="1">
    <citation type="journal article" date="2011" name="Stand. Genomic Sci.">
        <title>High quality draft genome sequence of Segniliparus rugosus CDC 945(T)= (ATCC BAA-974(T)).</title>
        <authorList>
            <person name="Earl A.M."/>
            <person name="Desjardins C.A."/>
            <person name="Fitzgerald M.G."/>
            <person name="Arachchi H.M."/>
            <person name="Zeng Q."/>
            <person name="Mehta T."/>
            <person name="Griggs A."/>
            <person name="Birren B.W."/>
            <person name="Toney N.C."/>
            <person name="Carr J."/>
            <person name="Posey J."/>
            <person name="Butler W.R."/>
        </authorList>
    </citation>
    <scope>NUCLEOTIDE SEQUENCE [LARGE SCALE GENOMIC DNA]</scope>
    <source>
        <strain evidence="4">ATCC BAA-974 / DSM 45345 / CCUG 50838 / CIP 108380 / JCM 13579 / CDC 945</strain>
    </source>
</reference>